<dbReference type="EMBL" id="JABFCR010000075">
    <property type="protein sequence ID" value="NNU34857.1"/>
    <property type="molecule type" value="Genomic_DNA"/>
</dbReference>
<keyword evidence="2" id="KW-1185">Reference proteome</keyword>
<dbReference type="InterPro" id="IPR010287">
    <property type="entry name" value="DUF892_YciF-like"/>
</dbReference>
<reference evidence="1 2" key="1">
    <citation type="submission" date="2020-05" db="EMBL/GenBank/DDBJ databases">
        <authorList>
            <person name="Khan S.A."/>
            <person name="Jeon C.O."/>
            <person name="Chun B.H."/>
        </authorList>
    </citation>
    <scope>NUCLEOTIDE SEQUENCE [LARGE SCALE GENOMIC DNA]</scope>
    <source>
        <strain evidence="1 2">S1162</strain>
    </source>
</reference>
<protein>
    <submittedName>
        <fullName evidence="1">DUF892 family protein</fullName>
    </submittedName>
</protein>
<name>A0ABX1W3Q5_9SPHI</name>
<proteinExistence type="predicted"/>
<accession>A0ABX1W3Q5</accession>
<dbReference type="Proteomes" id="UP000566071">
    <property type="component" value="Unassembled WGS sequence"/>
</dbReference>
<dbReference type="InterPro" id="IPR009078">
    <property type="entry name" value="Ferritin-like_SF"/>
</dbReference>
<dbReference type="SUPFAM" id="SSF47240">
    <property type="entry name" value="Ferritin-like"/>
    <property type="match status" value="1"/>
</dbReference>
<dbReference type="PANTHER" id="PTHR30565">
    <property type="entry name" value="PROTEIN YCIF"/>
    <property type="match status" value="1"/>
</dbReference>
<comment type="caution">
    <text evidence="1">The sequence shown here is derived from an EMBL/GenBank/DDBJ whole genome shotgun (WGS) entry which is preliminary data.</text>
</comment>
<dbReference type="InterPro" id="IPR047114">
    <property type="entry name" value="YciF"/>
</dbReference>
<organism evidence="1 2">
    <name type="scientific">Mucilaginibacter humi</name>
    <dbReference type="NCBI Taxonomy" id="2732510"/>
    <lineage>
        <taxon>Bacteria</taxon>
        <taxon>Pseudomonadati</taxon>
        <taxon>Bacteroidota</taxon>
        <taxon>Sphingobacteriia</taxon>
        <taxon>Sphingobacteriales</taxon>
        <taxon>Sphingobacteriaceae</taxon>
        <taxon>Mucilaginibacter</taxon>
    </lineage>
</organism>
<sequence>MSIIKPQPLDKQLQYKVFVHNLNRIFFAKTYLDKKMPSLIAMASFKGLQLGIGEFWEDVKKQIARMEMIYKIIGESPSDKNCNPLKAIIKDEFCLDQKHELAILNDMDLIMYMQMLEHINIACFGLLKTIAGQLNYTEIEQLLKECFDECVDNDELFVLIAKEYVE</sequence>
<dbReference type="RefSeq" id="WP_175270525.1">
    <property type="nucleotide sequence ID" value="NZ_JABFCR010000075.1"/>
</dbReference>
<gene>
    <name evidence="1" type="ORF">HK413_13840</name>
</gene>
<dbReference type="Pfam" id="PF05974">
    <property type="entry name" value="DUF892"/>
    <property type="match status" value="1"/>
</dbReference>
<dbReference type="InterPro" id="IPR012347">
    <property type="entry name" value="Ferritin-like"/>
</dbReference>
<evidence type="ECO:0000313" key="1">
    <source>
        <dbReference type="EMBL" id="NNU34857.1"/>
    </source>
</evidence>
<evidence type="ECO:0000313" key="2">
    <source>
        <dbReference type="Proteomes" id="UP000566071"/>
    </source>
</evidence>
<dbReference type="PANTHER" id="PTHR30565:SF9">
    <property type="entry name" value="PROTEIN YCIF"/>
    <property type="match status" value="1"/>
</dbReference>
<dbReference type="Gene3D" id="1.20.1260.10">
    <property type="match status" value="1"/>
</dbReference>